<keyword evidence="3" id="KW-0808">Transferase</keyword>
<organism evidence="11 12">
    <name type="scientific">Orbus sasakiae</name>
    <dbReference type="NCBI Taxonomy" id="1078475"/>
    <lineage>
        <taxon>Bacteria</taxon>
        <taxon>Pseudomonadati</taxon>
        <taxon>Pseudomonadota</taxon>
        <taxon>Gammaproteobacteria</taxon>
        <taxon>Orbales</taxon>
        <taxon>Orbaceae</taxon>
        <taxon>Orbus</taxon>
    </lineage>
</organism>
<dbReference type="Pfam" id="PF02578">
    <property type="entry name" value="Cu-oxidase_4"/>
    <property type="match status" value="1"/>
</dbReference>
<gene>
    <name evidence="11" type="primary">pgeF</name>
    <name evidence="11" type="ORF">GCM10023211_13830</name>
</gene>
<keyword evidence="4" id="KW-0479">Metal-binding</keyword>
<comment type="catalytic activity">
    <reaction evidence="9">
        <text>S-methyl-5'-thioadenosine + phosphate = 5-(methylsulfanyl)-alpha-D-ribose 1-phosphate + adenine</text>
        <dbReference type="Rhea" id="RHEA:11852"/>
        <dbReference type="ChEBI" id="CHEBI:16708"/>
        <dbReference type="ChEBI" id="CHEBI:17509"/>
        <dbReference type="ChEBI" id="CHEBI:43474"/>
        <dbReference type="ChEBI" id="CHEBI:58533"/>
        <dbReference type="EC" id="2.4.2.28"/>
    </reaction>
    <physiologicalReaction direction="left-to-right" evidence="9">
        <dbReference type="Rhea" id="RHEA:11853"/>
    </physiologicalReaction>
</comment>
<dbReference type="PANTHER" id="PTHR30616">
    <property type="entry name" value="UNCHARACTERIZED PROTEIN YFIH"/>
    <property type="match status" value="1"/>
</dbReference>
<evidence type="ECO:0000256" key="7">
    <source>
        <dbReference type="ARBA" id="ARBA00047989"/>
    </source>
</evidence>
<evidence type="ECO:0000256" key="5">
    <source>
        <dbReference type="ARBA" id="ARBA00022801"/>
    </source>
</evidence>
<dbReference type="NCBIfam" id="TIGR00726">
    <property type="entry name" value="peptidoglycan editing factor PgeF"/>
    <property type="match status" value="1"/>
</dbReference>
<evidence type="ECO:0000256" key="6">
    <source>
        <dbReference type="ARBA" id="ARBA00022833"/>
    </source>
</evidence>
<evidence type="ECO:0000256" key="8">
    <source>
        <dbReference type="ARBA" id="ARBA00048968"/>
    </source>
</evidence>
<dbReference type="InterPro" id="IPR003730">
    <property type="entry name" value="Cu_polyphenol_OxRdtase"/>
</dbReference>
<evidence type="ECO:0000256" key="1">
    <source>
        <dbReference type="ARBA" id="ARBA00000553"/>
    </source>
</evidence>
<dbReference type="InterPro" id="IPR011324">
    <property type="entry name" value="Cytotoxic_necrot_fac-like_cat"/>
</dbReference>
<evidence type="ECO:0000256" key="9">
    <source>
        <dbReference type="ARBA" id="ARBA00049893"/>
    </source>
</evidence>
<evidence type="ECO:0000313" key="12">
    <source>
        <dbReference type="Proteomes" id="UP001500171"/>
    </source>
</evidence>
<evidence type="ECO:0000256" key="2">
    <source>
        <dbReference type="ARBA" id="ARBA00007353"/>
    </source>
</evidence>
<name>A0ABP9N586_9GAMM</name>
<evidence type="ECO:0000256" key="10">
    <source>
        <dbReference type="RuleBase" id="RU361274"/>
    </source>
</evidence>
<reference evidence="12" key="1">
    <citation type="journal article" date="2019" name="Int. J. Syst. Evol. Microbiol.">
        <title>The Global Catalogue of Microorganisms (GCM) 10K type strain sequencing project: providing services to taxonomists for standard genome sequencing and annotation.</title>
        <authorList>
            <consortium name="The Broad Institute Genomics Platform"/>
            <consortium name="The Broad Institute Genome Sequencing Center for Infectious Disease"/>
            <person name="Wu L."/>
            <person name="Ma J."/>
        </authorList>
    </citation>
    <scope>NUCLEOTIDE SEQUENCE [LARGE SCALE GENOMIC DNA]</scope>
    <source>
        <strain evidence="12">JCM 18050</strain>
    </source>
</reference>
<dbReference type="PANTHER" id="PTHR30616:SF2">
    <property type="entry name" value="PURINE NUCLEOSIDE PHOSPHORYLASE LACC1"/>
    <property type="match status" value="1"/>
</dbReference>
<dbReference type="Proteomes" id="UP001500171">
    <property type="component" value="Unassembled WGS sequence"/>
</dbReference>
<dbReference type="CDD" id="cd16833">
    <property type="entry name" value="YfiH"/>
    <property type="match status" value="1"/>
</dbReference>
<comment type="catalytic activity">
    <reaction evidence="7">
        <text>adenosine + H2O + H(+) = inosine + NH4(+)</text>
        <dbReference type="Rhea" id="RHEA:24408"/>
        <dbReference type="ChEBI" id="CHEBI:15377"/>
        <dbReference type="ChEBI" id="CHEBI:15378"/>
        <dbReference type="ChEBI" id="CHEBI:16335"/>
        <dbReference type="ChEBI" id="CHEBI:17596"/>
        <dbReference type="ChEBI" id="CHEBI:28938"/>
        <dbReference type="EC" id="3.5.4.4"/>
    </reaction>
    <physiologicalReaction direction="left-to-right" evidence="7">
        <dbReference type="Rhea" id="RHEA:24409"/>
    </physiologicalReaction>
</comment>
<dbReference type="Gene3D" id="3.60.140.10">
    <property type="entry name" value="CNF1/YfiH-like putative cysteine hydrolases"/>
    <property type="match status" value="1"/>
</dbReference>
<dbReference type="RefSeq" id="WP_345490274.1">
    <property type="nucleotide sequence ID" value="NZ_BAABHY010000001.1"/>
</dbReference>
<proteinExistence type="inferred from homology"/>
<keyword evidence="6" id="KW-0862">Zinc</keyword>
<protein>
    <recommendedName>
        <fullName evidence="10">Purine nucleoside phosphorylase</fullName>
    </recommendedName>
</protein>
<dbReference type="SUPFAM" id="SSF64438">
    <property type="entry name" value="CNF1/YfiH-like putative cysteine hydrolases"/>
    <property type="match status" value="1"/>
</dbReference>
<comment type="catalytic activity">
    <reaction evidence="1">
        <text>inosine + phosphate = alpha-D-ribose 1-phosphate + hypoxanthine</text>
        <dbReference type="Rhea" id="RHEA:27646"/>
        <dbReference type="ChEBI" id="CHEBI:17368"/>
        <dbReference type="ChEBI" id="CHEBI:17596"/>
        <dbReference type="ChEBI" id="CHEBI:43474"/>
        <dbReference type="ChEBI" id="CHEBI:57720"/>
        <dbReference type="EC" id="2.4.2.1"/>
    </reaction>
    <physiologicalReaction direction="left-to-right" evidence="1">
        <dbReference type="Rhea" id="RHEA:27647"/>
    </physiologicalReaction>
</comment>
<dbReference type="EMBL" id="BAABHY010000001">
    <property type="protein sequence ID" value="GAA5109954.1"/>
    <property type="molecule type" value="Genomic_DNA"/>
</dbReference>
<comment type="catalytic activity">
    <reaction evidence="8">
        <text>adenosine + phosphate = alpha-D-ribose 1-phosphate + adenine</text>
        <dbReference type="Rhea" id="RHEA:27642"/>
        <dbReference type="ChEBI" id="CHEBI:16335"/>
        <dbReference type="ChEBI" id="CHEBI:16708"/>
        <dbReference type="ChEBI" id="CHEBI:43474"/>
        <dbReference type="ChEBI" id="CHEBI:57720"/>
        <dbReference type="EC" id="2.4.2.1"/>
    </reaction>
    <physiologicalReaction direction="left-to-right" evidence="8">
        <dbReference type="Rhea" id="RHEA:27643"/>
    </physiologicalReaction>
</comment>
<sequence>MKVISPTWPAPHNIRALTTTRQGGVSQVPFSSLNLGSHVGDNIHHVIANRQRVVCANHLPKDPLWLNQTHSTKVINLSDYDSTDADASYVNQAMTVSVVLTADCLPVLFCSLSGDEVASAHAGWRGLCDGILENTVNHFQCAPSQIMAWFGPAIGPQKFEVGAEVKAQFEAHDCNASLAFDLIDCKSQKYLADLYLLARQRLQKLGITQIYGGEYCTYSQTDLFYSYRREKQTGRMASMIWFE</sequence>
<evidence type="ECO:0000256" key="4">
    <source>
        <dbReference type="ARBA" id="ARBA00022723"/>
    </source>
</evidence>
<evidence type="ECO:0000256" key="3">
    <source>
        <dbReference type="ARBA" id="ARBA00022679"/>
    </source>
</evidence>
<evidence type="ECO:0000313" key="11">
    <source>
        <dbReference type="EMBL" id="GAA5109954.1"/>
    </source>
</evidence>
<accession>A0ABP9N586</accession>
<dbReference type="InterPro" id="IPR038371">
    <property type="entry name" value="Cu_polyphenol_OxRdtase_sf"/>
</dbReference>
<comment type="caution">
    <text evidence="11">The sequence shown here is derived from an EMBL/GenBank/DDBJ whole genome shotgun (WGS) entry which is preliminary data.</text>
</comment>
<comment type="similarity">
    <text evidence="2 10">Belongs to the purine nucleoside phosphorylase YfiH/LACC1 family.</text>
</comment>
<keyword evidence="12" id="KW-1185">Reference proteome</keyword>
<keyword evidence="5" id="KW-0378">Hydrolase</keyword>